<dbReference type="GO" id="GO:0022857">
    <property type="term" value="F:transmembrane transporter activity"/>
    <property type="evidence" value="ECO:0007669"/>
    <property type="project" value="InterPro"/>
</dbReference>
<dbReference type="SUPFAM" id="SSF103473">
    <property type="entry name" value="MFS general substrate transporter"/>
    <property type="match status" value="1"/>
</dbReference>
<protein>
    <recommendedName>
        <fullName evidence="7">Major facilitator superfamily (MFS) profile domain-containing protein</fullName>
    </recommendedName>
</protein>
<evidence type="ECO:0000256" key="4">
    <source>
        <dbReference type="ARBA" id="ARBA00022989"/>
    </source>
</evidence>
<name>A0A7S3ZB51_9EUKA</name>
<evidence type="ECO:0000259" key="7">
    <source>
        <dbReference type="PROSITE" id="PS50850"/>
    </source>
</evidence>
<dbReference type="AlphaFoldDB" id="A0A7S3ZB51"/>
<dbReference type="EMBL" id="HBIV01041978">
    <property type="protein sequence ID" value="CAE0677743.1"/>
    <property type="molecule type" value="Transcribed_RNA"/>
</dbReference>
<dbReference type="GO" id="GO:0016020">
    <property type="term" value="C:membrane"/>
    <property type="evidence" value="ECO:0007669"/>
    <property type="project" value="UniProtKB-SubCell"/>
</dbReference>
<comment type="similarity">
    <text evidence="2">Belongs to the major facilitator superfamily. MFSD6 family.</text>
</comment>
<feature type="transmembrane region" description="Helical" evidence="6">
    <location>
        <begin position="110"/>
        <end position="130"/>
    </location>
</feature>
<dbReference type="InterPro" id="IPR020846">
    <property type="entry name" value="MFS_dom"/>
</dbReference>
<feature type="transmembrane region" description="Helical" evidence="6">
    <location>
        <begin position="171"/>
        <end position="188"/>
    </location>
</feature>
<organism evidence="8">
    <name type="scientific">Lotharella globosa</name>
    <dbReference type="NCBI Taxonomy" id="91324"/>
    <lineage>
        <taxon>Eukaryota</taxon>
        <taxon>Sar</taxon>
        <taxon>Rhizaria</taxon>
        <taxon>Cercozoa</taxon>
        <taxon>Chlorarachniophyceae</taxon>
        <taxon>Lotharella</taxon>
    </lineage>
</organism>
<evidence type="ECO:0000256" key="5">
    <source>
        <dbReference type="ARBA" id="ARBA00023136"/>
    </source>
</evidence>
<reference evidence="8" key="1">
    <citation type="submission" date="2021-01" db="EMBL/GenBank/DDBJ databases">
        <authorList>
            <person name="Corre E."/>
            <person name="Pelletier E."/>
            <person name="Niang G."/>
            <person name="Scheremetjew M."/>
            <person name="Finn R."/>
            <person name="Kale V."/>
            <person name="Holt S."/>
            <person name="Cochrane G."/>
            <person name="Meng A."/>
            <person name="Brown T."/>
            <person name="Cohen L."/>
        </authorList>
    </citation>
    <scope>NUCLEOTIDE SEQUENCE</scope>
    <source>
        <strain evidence="8">CCCM811</strain>
    </source>
</reference>
<feature type="transmembrane region" description="Helical" evidence="6">
    <location>
        <begin position="20"/>
        <end position="40"/>
    </location>
</feature>
<keyword evidence="3 6" id="KW-0812">Transmembrane</keyword>
<dbReference type="PROSITE" id="PS50850">
    <property type="entry name" value="MFS"/>
    <property type="match status" value="1"/>
</dbReference>
<accession>A0A7S3ZB51</accession>
<feature type="transmembrane region" description="Helical" evidence="6">
    <location>
        <begin position="46"/>
        <end position="67"/>
    </location>
</feature>
<keyword evidence="4 6" id="KW-1133">Transmembrane helix</keyword>
<feature type="domain" description="Major facilitator superfamily (MFS) profile" evidence="7">
    <location>
        <begin position="1"/>
        <end position="225"/>
    </location>
</feature>
<evidence type="ECO:0000256" key="1">
    <source>
        <dbReference type="ARBA" id="ARBA00004141"/>
    </source>
</evidence>
<dbReference type="InterPro" id="IPR051717">
    <property type="entry name" value="MFS_MFSD6"/>
</dbReference>
<sequence length="225" mass="23866">MTKVGKLLRALDGPAIEAMIVAIPMGMAAGAMNALLFVYLKEMGATTVLLGTTLVCNIMTEIPCFIYSRALRERFGIRSILYIGLLAYAARVACYAVITNPWTVLPAELLHGVTFALVWSSVAVLATQITPEPGLEATAQGIFALLFSGVGGGVGAVGGGYLYTIIGPRKVFWLISLANLAGFLLLLISDINRKYCGRAGSEGNDYVRVSNVAADRKCTAVTINN</sequence>
<evidence type="ECO:0000256" key="6">
    <source>
        <dbReference type="SAM" id="Phobius"/>
    </source>
</evidence>
<evidence type="ECO:0000313" key="8">
    <source>
        <dbReference type="EMBL" id="CAE0677743.1"/>
    </source>
</evidence>
<evidence type="ECO:0000256" key="2">
    <source>
        <dbReference type="ARBA" id="ARBA00005241"/>
    </source>
</evidence>
<dbReference type="PANTHER" id="PTHR16172">
    <property type="entry name" value="MAJOR FACILITATOR SUPERFAMILY DOMAIN-CONTAINING PROTEIN 6-LIKE"/>
    <property type="match status" value="1"/>
</dbReference>
<dbReference type="PANTHER" id="PTHR16172:SF41">
    <property type="entry name" value="MAJOR FACILITATOR SUPERFAMILY DOMAIN-CONTAINING PROTEIN 6-LIKE"/>
    <property type="match status" value="1"/>
</dbReference>
<feature type="transmembrane region" description="Helical" evidence="6">
    <location>
        <begin position="142"/>
        <end position="165"/>
    </location>
</feature>
<comment type="subcellular location">
    <subcellularLocation>
        <location evidence="1">Membrane</location>
        <topology evidence="1">Multi-pass membrane protein</topology>
    </subcellularLocation>
</comment>
<dbReference type="InterPro" id="IPR036259">
    <property type="entry name" value="MFS_trans_sf"/>
</dbReference>
<evidence type="ECO:0000256" key="3">
    <source>
        <dbReference type="ARBA" id="ARBA00022692"/>
    </source>
</evidence>
<keyword evidence="5 6" id="KW-0472">Membrane</keyword>
<dbReference type="InterPro" id="IPR024989">
    <property type="entry name" value="MFS_assoc_dom"/>
</dbReference>
<dbReference type="Gene3D" id="1.20.1250.20">
    <property type="entry name" value="MFS general substrate transporter like domains"/>
    <property type="match status" value="1"/>
</dbReference>
<proteinExistence type="inferred from homology"/>
<gene>
    <name evidence="8" type="ORF">LGLO00237_LOCUS29524</name>
</gene>
<feature type="transmembrane region" description="Helical" evidence="6">
    <location>
        <begin position="79"/>
        <end position="98"/>
    </location>
</feature>
<dbReference type="Pfam" id="PF12832">
    <property type="entry name" value="MFS_1_like"/>
    <property type="match status" value="1"/>
</dbReference>